<proteinExistence type="inferred from homology"/>
<keyword evidence="7 10" id="KW-0119">Carbohydrate metabolism</keyword>
<evidence type="ECO:0000259" key="11">
    <source>
        <dbReference type="Pfam" id="PF21226"/>
    </source>
</evidence>
<comment type="catalytic activity">
    <reaction evidence="1 10">
        <text>Transfers a segment of a (1-&gt;4)-alpha-D-glucan to a new position in an acceptor, which may be glucose or a (1-&gt;4)-alpha-D-glucan.</text>
        <dbReference type="EC" id="2.4.1.25"/>
    </reaction>
</comment>
<dbReference type="Pfam" id="PF02446">
    <property type="entry name" value="Glyco_hydro_77"/>
    <property type="match status" value="1"/>
</dbReference>
<keyword evidence="6 10" id="KW-0808">Transferase</keyword>
<evidence type="ECO:0000256" key="2">
    <source>
        <dbReference type="ARBA" id="ARBA00005684"/>
    </source>
</evidence>
<dbReference type="Pfam" id="PF21226">
    <property type="entry name" value="MalQ_N"/>
    <property type="match status" value="1"/>
</dbReference>
<name>A0ABY8H2I3_9MICC</name>
<evidence type="ECO:0000256" key="10">
    <source>
        <dbReference type="RuleBase" id="RU361207"/>
    </source>
</evidence>
<evidence type="ECO:0000313" key="12">
    <source>
        <dbReference type="EMBL" id="WFP15334.1"/>
    </source>
</evidence>
<dbReference type="Proteomes" id="UP001219037">
    <property type="component" value="Chromosome"/>
</dbReference>
<dbReference type="SUPFAM" id="SSF51445">
    <property type="entry name" value="(Trans)glycosidases"/>
    <property type="match status" value="1"/>
</dbReference>
<dbReference type="NCBIfam" id="TIGR00217">
    <property type="entry name" value="malQ"/>
    <property type="match status" value="1"/>
</dbReference>
<evidence type="ECO:0000256" key="5">
    <source>
        <dbReference type="ARBA" id="ARBA00022676"/>
    </source>
</evidence>
<evidence type="ECO:0000256" key="7">
    <source>
        <dbReference type="ARBA" id="ARBA00023277"/>
    </source>
</evidence>
<dbReference type="EC" id="2.4.1.25" evidence="3 10"/>
<evidence type="ECO:0000256" key="6">
    <source>
        <dbReference type="ARBA" id="ARBA00022679"/>
    </source>
</evidence>
<dbReference type="GO" id="GO:0004134">
    <property type="term" value="F:4-alpha-glucanotransferase activity"/>
    <property type="evidence" value="ECO:0007669"/>
    <property type="project" value="UniProtKB-EC"/>
</dbReference>
<evidence type="ECO:0000256" key="1">
    <source>
        <dbReference type="ARBA" id="ARBA00000439"/>
    </source>
</evidence>
<evidence type="ECO:0000256" key="8">
    <source>
        <dbReference type="ARBA" id="ARBA00031423"/>
    </source>
</evidence>
<accession>A0ABY8H2I3</accession>
<dbReference type="InterPro" id="IPR017853">
    <property type="entry name" value="GH"/>
</dbReference>
<dbReference type="PANTHER" id="PTHR32438:SF5">
    <property type="entry name" value="4-ALPHA-GLUCANOTRANSFERASE DPE1, CHLOROPLASTIC_AMYLOPLASTIC"/>
    <property type="match status" value="1"/>
</dbReference>
<dbReference type="PANTHER" id="PTHR32438">
    <property type="entry name" value="4-ALPHA-GLUCANOTRANSFERASE DPE1, CHLOROPLASTIC/AMYLOPLASTIC"/>
    <property type="match status" value="1"/>
</dbReference>
<dbReference type="InterPro" id="IPR048458">
    <property type="entry name" value="MalQ_N"/>
</dbReference>
<dbReference type="RefSeq" id="WP_278155957.1">
    <property type="nucleotide sequence ID" value="NZ_CP121252.1"/>
</dbReference>
<evidence type="ECO:0000313" key="13">
    <source>
        <dbReference type="Proteomes" id="UP001219037"/>
    </source>
</evidence>
<sequence>MSDTARLLRELAEAHGISTTYQGQDGSVQTVDDATLVAVLAALGQRVDADGPVGLQQAIDARALDRWSWVIPPTTVVTEHYETEVPVHFLEGETIGVHLELETGTVVSLVPVGDFTEPVWSSGVQRFQTTFRIPSDLPLGYHLLVATVEGETTATGHLIVVPERLTTADAYRPDRGWGLAAQLYSTRSTDSWGLGDWNDLEKLCRLAADHGGDFVLTNPLHATEPLPPVVDSPYSPTSRSFLNPIYLHLESLPEYLGAEAEIRAQIDALGAPLRDRNTSTELLDRNPVLEAKLAALRLLYHHRQDLPERTEAYRRFRDDVGVFLDRFALWSALRRILAPEDPRWEQTRTAGAAEHAELAEQHAEELDFHRWVQFLCDAQLRDVQTRARDAGMRTGVMVDLAVGANRRTADWWLYGEALIDEMSVGAPPDMYNQLGQDWSQHPWNPRALEETGYEAYRTLLRTVLRQAGAVRIDHILGLSRLWWIPQGFGPQQGAYVRYDPQAMIGILLLEAQRANVVVVGEDLGTVEPWFQQELASRGILGTSIVWFEHDDDGPIPPESYREQTLVAVNTHDLPPTAGYLTEAHLHLREQLRLLTRSATEERREFRAQLDQVLRALVAAGALDEIPDGAPSSWSEAEIETVILGLHRYVASSQAVLLSVSLTDAVGDRRIQNQPGTLQEQYPNWCVPLSDDAGEPVLVDALSSLPRVARLLNTVNESVRGAR</sequence>
<dbReference type="Gene3D" id="3.20.20.80">
    <property type="entry name" value="Glycosidases"/>
    <property type="match status" value="1"/>
</dbReference>
<keyword evidence="5 10" id="KW-0328">Glycosyltransferase</keyword>
<feature type="domain" description="MalQ N-terminal beta-sandwich" evidence="11">
    <location>
        <begin position="71"/>
        <end position="162"/>
    </location>
</feature>
<evidence type="ECO:0000256" key="3">
    <source>
        <dbReference type="ARBA" id="ARBA00012560"/>
    </source>
</evidence>
<protein>
    <recommendedName>
        <fullName evidence="4 10">4-alpha-glucanotransferase</fullName>
        <ecNumber evidence="3 10">2.4.1.25</ecNumber>
    </recommendedName>
    <alternativeName>
        <fullName evidence="8 10">Amylomaltase</fullName>
    </alternativeName>
    <alternativeName>
        <fullName evidence="9 10">Disproportionating enzyme</fullName>
    </alternativeName>
</protein>
<dbReference type="EMBL" id="CP121252">
    <property type="protein sequence ID" value="WFP15334.1"/>
    <property type="molecule type" value="Genomic_DNA"/>
</dbReference>
<evidence type="ECO:0000256" key="4">
    <source>
        <dbReference type="ARBA" id="ARBA00020295"/>
    </source>
</evidence>
<comment type="similarity">
    <text evidence="2 10">Belongs to the disproportionating enzyme family.</text>
</comment>
<reference evidence="12 13" key="1">
    <citation type="submission" date="2023-04" db="EMBL/GenBank/DDBJ databases">
        <title>Funneling lignin-derived compounds into biodiesel using alkali-halophilic Citricoccus sp. P2.</title>
        <authorList>
            <person name="Luo C.-B."/>
        </authorList>
    </citation>
    <scope>NUCLEOTIDE SEQUENCE [LARGE SCALE GENOMIC DNA]</scope>
    <source>
        <strain evidence="12 13">P2</strain>
    </source>
</reference>
<evidence type="ECO:0000256" key="9">
    <source>
        <dbReference type="ARBA" id="ARBA00031501"/>
    </source>
</evidence>
<dbReference type="InterPro" id="IPR003385">
    <property type="entry name" value="Glyco_hydro_77"/>
</dbReference>
<keyword evidence="13" id="KW-1185">Reference proteome</keyword>
<gene>
    <name evidence="12" type="primary">malQ</name>
    <name evidence="12" type="ORF">P8192_07800</name>
</gene>
<organism evidence="12 13">
    <name type="scientific">Citricoccus muralis</name>
    <dbReference type="NCBI Taxonomy" id="169134"/>
    <lineage>
        <taxon>Bacteria</taxon>
        <taxon>Bacillati</taxon>
        <taxon>Actinomycetota</taxon>
        <taxon>Actinomycetes</taxon>
        <taxon>Micrococcales</taxon>
        <taxon>Micrococcaceae</taxon>
        <taxon>Citricoccus</taxon>
    </lineage>
</organism>